<evidence type="ECO:0000313" key="1">
    <source>
        <dbReference type="EMBL" id="OAQ40648.1"/>
    </source>
</evidence>
<comment type="caution">
    <text evidence="1">The sequence shown here is derived from an EMBL/GenBank/DDBJ whole genome shotgun (WGS) entry which is preliminary data.</text>
</comment>
<evidence type="ECO:0008006" key="3">
    <source>
        <dbReference type="Google" id="ProtNLM"/>
    </source>
</evidence>
<reference evidence="1 2" key="1">
    <citation type="submission" date="2016-04" db="EMBL/GenBank/DDBJ databases">
        <authorList>
            <person name="Evans L.H."/>
            <person name="Alamgir A."/>
            <person name="Owens N."/>
            <person name="Weber N.D."/>
            <person name="Virtaneva K."/>
            <person name="Barbian K."/>
            <person name="Babar A."/>
            <person name="Rosenke K."/>
        </authorList>
    </citation>
    <scope>NUCLEOTIDE SEQUENCE [LARGE SCALE GENOMIC DNA]</scope>
    <source>
        <strain evidence="1 2">CCM 8644</strain>
    </source>
</reference>
<proteinExistence type="predicted"/>
<evidence type="ECO:0000313" key="2">
    <source>
        <dbReference type="Proteomes" id="UP000078459"/>
    </source>
</evidence>
<reference evidence="1 2" key="2">
    <citation type="submission" date="2016-06" db="EMBL/GenBank/DDBJ databases">
        <title>Pedobacter psychrophilus sp. nov., isolated from Antarctic fragmentary rock.</title>
        <authorList>
            <person name="Svec P."/>
        </authorList>
    </citation>
    <scope>NUCLEOTIDE SEQUENCE [LARGE SCALE GENOMIC DNA]</scope>
    <source>
        <strain evidence="1 2">CCM 8644</strain>
    </source>
</reference>
<protein>
    <recommendedName>
        <fullName evidence="3">Outer membrane protein beta-barrel domain-containing protein</fullName>
    </recommendedName>
</protein>
<dbReference type="STRING" id="1826909.A5893_06825"/>
<dbReference type="EMBL" id="LWHJ01000022">
    <property type="protein sequence ID" value="OAQ40648.1"/>
    <property type="molecule type" value="Genomic_DNA"/>
</dbReference>
<dbReference type="AlphaFoldDB" id="A0A179DI72"/>
<organism evidence="1 2">
    <name type="scientific">Pedobacter psychrophilus</name>
    <dbReference type="NCBI Taxonomy" id="1826909"/>
    <lineage>
        <taxon>Bacteria</taxon>
        <taxon>Pseudomonadati</taxon>
        <taxon>Bacteroidota</taxon>
        <taxon>Sphingobacteriia</taxon>
        <taxon>Sphingobacteriales</taxon>
        <taxon>Sphingobacteriaceae</taxon>
        <taxon>Pedobacter</taxon>
    </lineage>
</organism>
<name>A0A179DI72_9SPHI</name>
<dbReference type="Proteomes" id="UP000078459">
    <property type="component" value="Unassembled WGS sequence"/>
</dbReference>
<gene>
    <name evidence="1" type="ORF">A5893_06825</name>
</gene>
<accession>A0A179DI72</accession>
<keyword evidence="2" id="KW-1185">Reference proteome</keyword>
<sequence>MLLINQNKLPKYILLILFFSISVKNILASTQDSIIKSNPIVFADLSFGYSGGRAGGIGIGLETSYQFKNNLLSARYIGNSKIDNNGFISPFIPIPDLEARSTAEEFSLLYGYRKIKDGHSFSLSGGLSRNKYTFYGDGGNNPYKRDFYIGFPFEANIQFFNKRKRRIRLYGFIPIGKPTALGNGFGLKAFGNISRNSYAGLSLSFGFGYFKKY</sequence>